<feature type="binding site" evidence="10">
    <location>
        <begin position="156"/>
        <end position="157"/>
    </location>
    <ligand>
        <name>thiamine diphosphate</name>
        <dbReference type="ChEBI" id="CHEBI:58937"/>
    </ligand>
</feature>
<dbReference type="GO" id="GO:0019288">
    <property type="term" value="P:isopentenyl diphosphate biosynthetic process, methylerythritol 4-phosphate pathway"/>
    <property type="evidence" value="ECO:0007669"/>
    <property type="project" value="TreeGrafter"/>
</dbReference>
<evidence type="ECO:0000256" key="2">
    <source>
        <dbReference type="ARBA" id="ARBA00011081"/>
    </source>
</evidence>
<dbReference type="GO" id="GO:0000287">
    <property type="term" value="F:magnesium ion binding"/>
    <property type="evidence" value="ECO:0007669"/>
    <property type="project" value="UniProtKB-UniRule"/>
</dbReference>
<dbReference type="AlphaFoldDB" id="W8JL26"/>
<evidence type="ECO:0000256" key="6">
    <source>
        <dbReference type="ARBA" id="ARBA00022842"/>
    </source>
</evidence>
<dbReference type="InterPro" id="IPR033248">
    <property type="entry name" value="Transketolase_C"/>
</dbReference>
<evidence type="ECO:0000256" key="1">
    <source>
        <dbReference type="ARBA" id="ARBA00004980"/>
    </source>
</evidence>
<feature type="binding site" evidence="10">
    <location>
        <position position="379"/>
    </location>
    <ligand>
        <name>thiamine diphosphate</name>
        <dbReference type="ChEBI" id="CHEBI:58937"/>
    </ligand>
</feature>
<evidence type="ECO:0000313" key="12">
    <source>
        <dbReference type="EMBL" id="AHK62994.1"/>
    </source>
</evidence>
<dbReference type="PANTHER" id="PTHR43322:SF5">
    <property type="entry name" value="1-DEOXY-D-XYLULOSE-5-PHOSPHATE SYNTHASE, CHLOROPLASTIC"/>
    <property type="match status" value="1"/>
</dbReference>
<keyword evidence="4 10" id="KW-0808">Transferase</keyword>
<keyword evidence="9 10" id="KW-0414">Isoprene biosynthesis</keyword>
<keyword evidence="7 10" id="KW-0784">Thiamine biosynthesis</keyword>
<dbReference type="STRING" id="1229831.M832_01250"/>
<keyword evidence="5 10" id="KW-0479">Metal-binding</keyword>
<comment type="subunit">
    <text evidence="3 10">Homodimer.</text>
</comment>
<evidence type="ECO:0000256" key="10">
    <source>
        <dbReference type="HAMAP-Rule" id="MF_00315"/>
    </source>
</evidence>
<comment type="catalytic activity">
    <reaction evidence="10">
        <text>D-glyceraldehyde 3-phosphate + pyruvate + H(+) = 1-deoxy-D-xylulose 5-phosphate + CO2</text>
        <dbReference type="Rhea" id="RHEA:12605"/>
        <dbReference type="ChEBI" id="CHEBI:15361"/>
        <dbReference type="ChEBI" id="CHEBI:15378"/>
        <dbReference type="ChEBI" id="CHEBI:16526"/>
        <dbReference type="ChEBI" id="CHEBI:57792"/>
        <dbReference type="ChEBI" id="CHEBI:59776"/>
        <dbReference type="EC" id="2.2.1.7"/>
    </reaction>
</comment>
<feature type="binding site" evidence="10">
    <location>
        <position position="83"/>
    </location>
    <ligand>
        <name>thiamine diphosphate</name>
        <dbReference type="ChEBI" id="CHEBI:58937"/>
    </ligand>
</feature>
<dbReference type="CDD" id="cd02007">
    <property type="entry name" value="TPP_DXS"/>
    <property type="match status" value="1"/>
</dbReference>
<proteinExistence type="inferred from homology"/>
<dbReference type="GO" id="GO:0009228">
    <property type="term" value="P:thiamine biosynthetic process"/>
    <property type="evidence" value="ECO:0007669"/>
    <property type="project" value="UniProtKB-UniRule"/>
</dbReference>
<evidence type="ECO:0000256" key="9">
    <source>
        <dbReference type="ARBA" id="ARBA00023229"/>
    </source>
</evidence>
<evidence type="ECO:0000256" key="7">
    <source>
        <dbReference type="ARBA" id="ARBA00022977"/>
    </source>
</evidence>
<dbReference type="GO" id="GO:0030976">
    <property type="term" value="F:thiamine pyrophosphate binding"/>
    <property type="evidence" value="ECO:0007669"/>
    <property type="project" value="UniProtKB-UniRule"/>
</dbReference>
<dbReference type="NCBIfam" id="NF003933">
    <property type="entry name" value="PRK05444.2-2"/>
    <property type="match status" value="1"/>
</dbReference>
<feature type="binding site" evidence="10">
    <location>
        <position position="184"/>
    </location>
    <ligand>
        <name>Mg(2+)</name>
        <dbReference type="ChEBI" id="CHEBI:18420"/>
    </ligand>
</feature>
<organism evidence="12 13">
    <name type="scientific">Chlamydia avium 10DC88</name>
    <dbReference type="NCBI Taxonomy" id="1229831"/>
    <lineage>
        <taxon>Bacteria</taxon>
        <taxon>Pseudomonadati</taxon>
        <taxon>Chlamydiota</taxon>
        <taxon>Chlamydiia</taxon>
        <taxon>Chlamydiales</taxon>
        <taxon>Chlamydiaceae</taxon>
        <taxon>Chlamydia/Chlamydophila group</taxon>
        <taxon>Chlamydia</taxon>
    </lineage>
</organism>
<comment type="caution">
    <text evidence="10">Lacks conserved residue(s) required for the propagation of feature annotation.</text>
</comment>
<dbReference type="InterPro" id="IPR005477">
    <property type="entry name" value="Dxylulose-5-P_synthase"/>
</dbReference>
<dbReference type="InterPro" id="IPR009014">
    <property type="entry name" value="Transketo_C/PFOR_II"/>
</dbReference>
<dbReference type="SMART" id="SM00861">
    <property type="entry name" value="Transket_pyr"/>
    <property type="match status" value="1"/>
</dbReference>
<comment type="similarity">
    <text evidence="2 10">Belongs to the transketolase family. DXPS subfamily.</text>
</comment>
<dbReference type="InterPro" id="IPR029061">
    <property type="entry name" value="THDP-binding"/>
</dbReference>
<dbReference type="Pfam" id="PF02780">
    <property type="entry name" value="Transketolase_C"/>
    <property type="match status" value="1"/>
</dbReference>
<dbReference type="KEGG" id="cav:M832_01250"/>
<evidence type="ECO:0000256" key="3">
    <source>
        <dbReference type="ARBA" id="ARBA00011738"/>
    </source>
</evidence>
<dbReference type="PROSITE" id="PS00801">
    <property type="entry name" value="TRANSKETOLASE_1"/>
    <property type="match status" value="1"/>
</dbReference>
<evidence type="ECO:0000256" key="8">
    <source>
        <dbReference type="ARBA" id="ARBA00023052"/>
    </source>
</evidence>
<comment type="cofactor">
    <cofactor evidence="10">
        <name>Mg(2+)</name>
        <dbReference type="ChEBI" id="CHEBI:18420"/>
    </cofactor>
    <text evidence="10">Binds 1 Mg(2+) ion per subunit.</text>
</comment>
<dbReference type="eggNOG" id="COG1154">
    <property type="taxonomic scope" value="Bacteria"/>
</dbReference>
<dbReference type="Gene3D" id="3.40.50.920">
    <property type="match status" value="1"/>
</dbReference>
<dbReference type="SUPFAM" id="SSF52922">
    <property type="entry name" value="TK C-terminal domain-like"/>
    <property type="match status" value="1"/>
</dbReference>
<dbReference type="Pfam" id="PF13292">
    <property type="entry name" value="DXP_synthase_N"/>
    <property type="match status" value="1"/>
</dbReference>
<dbReference type="Proteomes" id="UP000019433">
    <property type="component" value="Chromosome"/>
</dbReference>
<comment type="cofactor">
    <cofactor evidence="10">
        <name>thiamine diphosphate</name>
        <dbReference type="ChEBI" id="CHEBI:58937"/>
    </cofactor>
    <text evidence="10">Binds 1 thiamine pyrophosphate per subunit.</text>
</comment>
<dbReference type="PATRIC" id="fig|1229831.3.peg.127"/>
<dbReference type="EC" id="2.2.1.7" evidence="10"/>
<dbReference type="HOGENOM" id="CLU_009227_1_4_0"/>
<feature type="binding site" evidence="10">
    <location>
        <position position="184"/>
    </location>
    <ligand>
        <name>thiamine diphosphate</name>
        <dbReference type="ChEBI" id="CHEBI:58937"/>
    </ligand>
</feature>
<accession>W8JL26</accession>
<dbReference type="GO" id="GO:0008661">
    <property type="term" value="F:1-deoxy-D-xylulose-5-phosphate synthase activity"/>
    <property type="evidence" value="ECO:0007669"/>
    <property type="project" value="UniProtKB-UniRule"/>
</dbReference>
<evidence type="ECO:0000259" key="11">
    <source>
        <dbReference type="SMART" id="SM00861"/>
    </source>
</evidence>
<dbReference type="GO" id="GO:0016114">
    <property type="term" value="P:terpenoid biosynthetic process"/>
    <property type="evidence" value="ECO:0007669"/>
    <property type="project" value="UniProtKB-UniRule"/>
</dbReference>
<dbReference type="UniPathway" id="UPA00064">
    <property type="reaction ID" value="UER00091"/>
</dbReference>
<evidence type="ECO:0000313" key="13">
    <source>
        <dbReference type="Proteomes" id="UP000019433"/>
    </source>
</evidence>
<keyword evidence="8 10" id="KW-0786">Thiamine pyrophosphate</keyword>
<dbReference type="PANTHER" id="PTHR43322">
    <property type="entry name" value="1-D-DEOXYXYLULOSE 5-PHOSPHATE SYNTHASE-RELATED"/>
    <property type="match status" value="1"/>
</dbReference>
<comment type="function">
    <text evidence="10">Catalyzes the acyloin condensation reaction between C atoms 2 and 3 of pyruvate and glyceraldehyde 3-phosphate to yield 1-deoxy-D-xylulose-5-phosphate (DXP).</text>
</comment>
<keyword evidence="6 10" id="KW-0460">Magnesium</keyword>
<dbReference type="InterPro" id="IPR005475">
    <property type="entry name" value="Transketolase-like_Pyr-bd"/>
</dbReference>
<name>W8JL26_9CHLA</name>
<dbReference type="SUPFAM" id="SSF52518">
    <property type="entry name" value="Thiamin diphosphate-binding fold (THDP-binding)"/>
    <property type="match status" value="2"/>
</dbReference>
<dbReference type="CDD" id="cd07033">
    <property type="entry name" value="TPP_PYR_DXS_TK_like"/>
    <property type="match status" value="1"/>
</dbReference>
<evidence type="ECO:0000256" key="5">
    <source>
        <dbReference type="ARBA" id="ARBA00022723"/>
    </source>
</evidence>
<protein>
    <recommendedName>
        <fullName evidence="10">1-deoxy-D-xylulose-5-phosphate synthase</fullName>
        <ecNumber evidence="10">2.2.1.7</ecNumber>
    </recommendedName>
    <alternativeName>
        <fullName evidence="10">1-deoxyxylulose-5-phosphate synthase</fullName>
        <shortName evidence="10">DXP synthase</shortName>
        <shortName evidence="10">DXPS</shortName>
    </alternativeName>
</protein>
<dbReference type="HAMAP" id="MF_00315">
    <property type="entry name" value="DXP_synth"/>
    <property type="match status" value="1"/>
</dbReference>
<dbReference type="GO" id="GO:0005829">
    <property type="term" value="C:cytosol"/>
    <property type="evidence" value="ECO:0007669"/>
    <property type="project" value="TreeGrafter"/>
</dbReference>
<gene>
    <name evidence="10 12" type="primary">dxs</name>
    <name evidence="12" type="ORF">M832_01250</name>
</gene>
<dbReference type="Pfam" id="PF02779">
    <property type="entry name" value="Transket_pyr"/>
    <property type="match status" value="1"/>
</dbReference>
<comment type="pathway">
    <text evidence="1 10">Metabolic intermediate biosynthesis; 1-deoxy-D-xylulose 5-phosphate biosynthesis; 1-deoxy-D-xylulose 5-phosphate from D-glyceraldehyde 3-phosphate and pyruvate: step 1/1.</text>
</comment>
<evidence type="ECO:0000256" key="4">
    <source>
        <dbReference type="ARBA" id="ARBA00022679"/>
    </source>
</evidence>
<dbReference type="Gene3D" id="3.40.50.970">
    <property type="match status" value="2"/>
</dbReference>
<feature type="binding site" evidence="10">
    <location>
        <position position="155"/>
    </location>
    <ligand>
        <name>Mg(2+)</name>
        <dbReference type="ChEBI" id="CHEBI:18420"/>
    </ligand>
</feature>
<dbReference type="NCBIfam" id="TIGR00204">
    <property type="entry name" value="dxs"/>
    <property type="match status" value="1"/>
</dbReference>
<dbReference type="InterPro" id="IPR049557">
    <property type="entry name" value="Transketolase_CS"/>
</dbReference>
<feature type="domain" description="Transketolase-like pyrimidine-binding" evidence="11">
    <location>
        <begin position="328"/>
        <end position="492"/>
    </location>
</feature>
<sequence length="650" mass="72262">MCTKYTTMTSTSLLNQISSPEDLKKLTYSELPLLAEQMRHKIITVLKQTGGHLASNLGIIELTIALHYVFSSPKDKFIFDVGHQTYPHKLITGRNNIQFDRIRHDDGLSGFTSPLESPHDLFFSGHAGNALSLALGMAKATPKESQTHILPILGDAAFSCGLTLEALNNIHADLSKFIVILNDNNMSISQNVGAMSQSFSRWIHHPKMSLFSKNMDKWLIRIPRYGSGISRQWHRLSLCLKSLFCPIPIFEQFSLAYVGPIDGHNIKKLISVLRKVQNLPFPVLLHICTTKGKGLEIAQENPSKYHGVSANFTTTEENTHLPVVRPPSTYPDIFGETICQLGEIVPNLHVVTPAMSLGSRLEEFKEKFPERFIDVGIAEGHAVTLSAGIAKTQTPVICSIYSTFLQRAIDNVFHDVCMQNLPVILAIDRAGLAYADGCSHHGIYDLGILRMMPNIVICQPRSAAVLKQLLFSAIHWNVPTAIRYPNIPALQSDPLSMDLKARRTPGVGEILIQGEDILIISLGHMCSVALSIQSDLLTHGISATVVDPVFIKPFDNNLFSVLLMHHTRVVIIEEHTIRGGLASEFNDFLSTYGFKVDVLHFSIPDMFIAHGDKESLQKKVGLHMETMTKRILTHFNFRIAQPFLSSLSMI</sequence>
<reference evidence="12 13" key="1">
    <citation type="journal article" date="2014" name="Syst. Appl. Microbiol.">
        <title>Evidence for the existence of two new members of the family Chlamydiaceae and proposal of Chlamydia avium sp. nov. and Chlamydia gallinacea sp. nov.</title>
        <authorList>
            <person name="Sachse K."/>
            <person name="Laroucau K."/>
            <person name="Riege K."/>
            <person name="Wehner S."/>
            <person name="Dilcher M."/>
            <person name="Creasy H.H."/>
            <person name="Weidmann M."/>
            <person name="Myers G."/>
            <person name="Vorimore F."/>
            <person name="Vicari N."/>
            <person name="Magnino S."/>
            <person name="Liebler-Tenorio E."/>
            <person name="Ruettger A."/>
            <person name="Bavoil P.M."/>
            <person name="Hufert F.T."/>
            <person name="Rossello-Mora R."/>
            <person name="Marz M."/>
        </authorList>
    </citation>
    <scope>NUCLEOTIDE SEQUENCE [LARGE SCALE GENOMIC DNA]</scope>
    <source>
        <strain evidence="12 13">10DC88</strain>
    </source>
</reference>
<feature type="binding site" evidence="10">
    <location>
        <begin position="125"/>
        <end position="127"/>
    </location>
    <ligand>
        <name>thiamine diphosphate</name>
        <dbReference type="ChEBI" id="CHEBI:58937"/>
    </ligand>
</feature>
<dbReference type="EMBL" id="CP006571">
    <property type="protein sequence ID" value="AHK62994.1"/>
    <property type="molecule type" value="Genomic_DNA"/>
</dbReference>